<keyword evidence="3" id="KW-1185">Reference proteome</keyword>
<sequence>MERPGSSPGIDGSSPGIDGKRRLNRREQAIESPGTGRSCH</sequence>
<protein>
    <submittedName>
        <fullName evidence="2">Uncharacterized protein</fullName>
    </submittedName>
</protein>
<feature type="region of interest" description="Disordered" evidence="1">
    <location>
        <begin position="1"/>
        <end position="40"/>
    </location>
</feature>
<reference evidence="2 3" key="1">
    <citation type="journal article" date="2015" name="Stand. Genomic Sci.">
        <title>Complete genome sequence and description of Salinispira pacifica gen. nov., sp. nov., a novel spirochaete isolated form a hypersaline microbial mat.</title>
        <authorList>
            <person name="Ben Hania W."/>
            <person name="Joseph M."/>
            <person name="Schumann P."/>
            <person name="Bunk B."/>
            <person name="Fiebig A."/>
            <person name="Sproer C."/>
            <person name="Klenk H.P."/>
            <person name="Fardeau M.L."/>
            <person name="Spring S."/>
        </authorList>
    </citation>
    <scope>NUCLEOTIDE SEQUENCE [LARGE SCALE GENOMIC DNA]</scope>
    <source>
        <strain evidence="2 3">L21-RPul-D2</strain>
    </source>
</reference>
<evidence type="ECO:0000313" key="2">
    <source>
        <dbReference type="EMBL" id="AHC15517.1"/>
    </source>
</evidence>
<dbReference type="Proteomes" id="UP000018680">
    <property type="component" value="Chromosome"/>
</dbReference>
<gene>
    <name evidence="2" type="ORF">L21SP2_2150</name>
</gene>
<evidence type="ECO:0000313" key="3">
    <source>
        <dbReference type="Proteomes" id="UP000018680"/>
    </source>
</evidence>
<accession>V5WI85</accession>
<dbReference type="HOGENOM" id="CLU_3296278_0_0_12"/>
<proteinExistence type="predicted"/>
<feature type="compositionally biased region" description="Basic and acidic residues" evidence="1">
    <location>
        <begin position="18"/>
        <end position="29"/>
    </location>
</feature>
<dbReference type="EMBL" id="CP006939">
    <property type="protein sequence ID" value="AHC15517.1"/>
    <property type="molecule type" value="Genomic_DNA"/>
</dbReference>
<feature type="compositionally biased region" description="Low complexity" evidence="1">
    <location>
        <begin position="1"/>
        <end position="17"/>
    </location>
</feature>
<dbReference type="KEGG" id="slr:L21SP2_2150"/>
<evidence type="ECO:0000256" key="1">
    <source>
        <dbReference type="SAM" id="MobiDB-lite"/>
    </source>
</evidence>
<organism evidence="2 3">
    <name type="scientific">Salinispira pacifica</name>
    <dbReference type="NCBI Taxonomy" id="1307761"/>
    <lineage>
        <taxon>Bacteria</taxon>
        <taxon>Pseudomonadati</taxon>
        <taxon>Spirochaetota</taxon>
        <taxon>Spirochaetia</taxon>
        <taxon>Spirochaetales</taxon>
        <taxon>Spirochaetaceae</taxon>
        <taxon>Salinispira</taxon>
    </lineage>
</organism>
<dbReference type="STRING" id="1307761.L21SP2_2150"/>
<name>V5WI85_9SPIO</name>
<dbReference type="AlphaFoldDB" id="V5WI85"/>